<sequence length="573" mass="63555">MATTRSQSAAAGASASASASRSSSLEKRKRRRARKPAPAPTPANEPVKWLDEPYVHENTPEALALMEKIERNRDAQRRLEHERPLARLAFEQEQEQEQAQVQAQEQGATEFRTMEEQSSTATPPPFKWTLRGIGSALFGWLSPNAPIVAPATAPPAVLEPAQAEELTETLAATPSRPPRQRPTPRTTNIKNKSKSTRKNMNKATRKRSMPDGRPLIDRVLKSVDQSNPKAVAWVEQTVSKIVEQGSAKLGEKRKRLEEGIKLSDLDEIPARKPWEASGYGFVEGFSDEEDEAEAPDWYVLDMIANDRPIKKRKADHTTDIDIEVPSLNDMAGHPFIDTHGNSASLRDMHPRPAYCPSPMFINPPIHQTDGNVFRERQQTQAPSQPAPYGPNFNLRGFQNVEEYEKEKRRTGHIPGSGSFCMPEWDSDSDEEETEDETESESTWLKQPPPPPTPAHATLPAPLTSPPLVPVVELEDPVKIQRALAMKHTPAKPSRLREAMIPSPSILSESADTTIVGDNTIIVNDDIPDILSMDLDSDIQSFVNNYVASTEYLNQTATAWGGEAVTLVYDDGEL</sequence>
<dbReference type="Proteomes" id="UP000800093">
    <property type="component" value="Unassembled WGS sequence"/>
</dbReference>
<feature type="compositionally biased region" description="Low complexity" evidence="1">
    <location>
        <begin position="97"/>
        <end position="106"/>
    </location>
</feature>
<keyword evidence="3" id="KW-1185">Reference proteome</keyword>
<evidence type="ECO:0000313" key="2">
    <source>
        <dbReference type="EMBL" id="KAF2260039.1"/>
    </source>
</evidence>
<proteinExistence type="predicted"/>
<name>A0A9P4N2S0_9PLEO</name>
<dbReference type="OrthoDB" id="3786084at2759"/>
<dbReference type="EMBL" id="ML986690">
    <property type="protein sequence ID" value="KAF2260039.1"/>
    <property type="molecule type" value="Genomic_DNA"/>
</dbReference>
<feature type="compositionally biased region" description="Acidic residues" evidence="1">
    <location>
        <begin position="424"/>
        <end position="439"/>
    </location>
</feature>
<gene>
    <name evidence="2" type="ORF">CC78DRAFT_40394</name>
</gene>
<feature type="compositionally biased region" description="Basic residues" evidence="1">
    <location>
        <begin position="191"/>
        <end position="207"/>
    </location>
</feature>
<accession>A0A9P4N2S0</accession>
<dbReference type="AlphaFoldDB" id="A0A9P4N2S0"/>
<protein>
    <submittedName>
        <fullName evidence="2">Uncharacterized protein</fullName>
    </submittedName>
</protein>
<feature type="region of interest" description="Disordered" evidence="1">
    <location>
        <begin position="1"/>
        <end position="53"/>
    </location>
</feature>
<feature type="region of interest" description="Disordered" evidence="1">
    <location>
        <begin position="168"/>
        <end position="212"/>
    </location>
</feature>
<comment type="caution">
    <text evidence="2">The sequence shown here is derived from an EMBL/GenBank/DDBJ whole genome shotgun (WGS) entry which is preliminary data.</text>
</comment>
<evidence type="ECO:0000256" key="1">
    <source>
        <dbReference type="SAM" id="MobiDB-lite"/>
    </source>
</evidence>
<feature type="region of interest" description="Disordered" evidence="1">
    <location>
        <begin position="375"/>
        <end position="394"/>
    </location>
</feature>
<reference evidence="3" key="1">
    <citation type="journal article" date="2020" name="Stud. Mycol.">
        <title>101 Dothideomycetes genomes: A test case for predicting lifestyles and emergence of pathogens.</title>
        <authorList>
            <person name="Haridas S."/>
            <person name="Albert R."/>
            <person name="Binder M."/>
            <person name="Bloem J."/>
            <person name="LaButti K."/>
            <person name="Salamov A."/>
            <person name="Andreopoulos B."/>
            <person name="Baker S."/>
            <person name="Barry K."/>
            <person name="Bills G."/>
            <person name="Bluhm B."/>
            <person name="Cannon C."/>
            <person name="Castanera R."/>
            <person name="Culley D."/>
            <person name="Daum C."/>
            <person name="Ezra D."/>
            <person name="Gonzalez J."/>
            <person name="Henrissat B."/>
            <person name="Kuo A."/>
            <person name="Liang C."/>
            <person name="Lipzen A."/>
            <person name="Lutzoni F."/>
            <person name="Magnuson J."/>
            <person name="Mondo S."/>
            <person name="Nolan M."/>
            <person name="Ohm R."/>
            <person name="Pangilinan J."/>
            <person name="Park H.-J."/>
            <person name="Ramirez L."/>
            <person name="Alfaro M."/>
            <person name="Sun H."/>
            <person name="Tritt A."/>
            <person name="Yoshinaga Y."/>
            <person name="Zwiers L.-H."/>
            <person name="Turgeon B."/>
            <person name="Goodwin S."/>
            <person name="Spatafora J."/>
            <person name="Crous P."/>
            <person name="Grigoriev I."/>
        </authorList>
    </citation>
    <scope>NUCLEOTIDE SEQUENCE [LARGE SCALE GENOMIC DNA]</scope>
    <source>
        <strain evidence="3">CBS 304.66</strain>
    </source>
</reference>
<feature type="region of interest" description="Disordered" evidence="1">
    <location>
        <begin position="92"/>
        <end position="126"/>
    </location>
</feature>
<organism evidence="2 3">
    <name type="scientific">Lojkania enalia</name>
    <dbReference type="NCBI Taxonomy" id="147567"/>
    <lineage>
        <taxon>Eukaryota</taxon>
        <taxon>Fungi</taxon>
        <taxon>Dikarya</taxon>
        <taxon>Ascomycota</taxon>
        <taxon>Pezizomycotina</taxon>
        <taxon>Dothideomycetes</taxon>
        <taxon>Pleosporomycetidae</taxon>
        <taxon>Pleosporales</taxon>
        <taxon>Pleosporales incertae sedis</taxon>
        <taxon>Lojkania</taxon>
    </lineage>
</organism>
<evidence type="ECO:0000313" key="3">
    <source>
        <dbReference type="Proteomes" id="UP000800093"/>
    </source>
</evidence>
<feature type="compositionally biased region" description="Low complexity" evidence="1">
    <location>
        <begin position="1"/>
        <end position="23"/>
    </location>
</feature>
<feature type="region of interest" description="Disordered" evidence="1">
    <location>
        <begin position="405"/>
        <end position="461"/>
    </location>
</feature>